<keyword evidence="3 15" id="KW-1003">Cell membrane</keyword>
<feature type="binding site" evidence="15">
    <location>
        <position position="419"/>
    </location>
    <ligand>
        <name>Zn(2+)</name>
        <dbReference type="ChEBI" id="CHEBI:29105"/>
        <note>catalytic</note>
    </ligand>
</feature>
<dbReference type="GO" id="GO:0030163">
    <property type="term" value="P:protein catabolic process"/>
    <property type="evidence" value="ECO:0007669"/>
    <property type="project" value="UniProtKB-UniRule"/>
</dbReference>
<dbReference type="AlphaFoldDB" id="E0XUT8"/>
<dbReference type="PANTHER" id="PTHR23076">
    <property type="entry name" value="METALLOPROTEASE M41 FTSH"/>
    <property type="match status" value="1"/>
</dbReference>
<evidence type="ECO:0000256" key="17">
    <source>
        <dbReference type="SAM" id="Coils"/>
    </source>
</evidence>
<dbReference type="PROSITE" id="PS00674">
    <property type="entry name" value="AAA"/>
    <property type="match status" value="1"/>
</dbReference>
<evidence type="ECO:0000259" key="18">
    <source>
        <dbReference type="SMART" id="SM00382"/>
    </source>
</evidence>
<dbReference type="SMART" id="SM00382">
    <property type="entry name" value="AAA"/>
    <property type="match status" value="1"/>
</dbReference>
<sequence length="612" mass="67985">MNTFLRNIGIWLVIGLVMLMLFNVVGPRESDERKINFSEFISQIESGSVLEVSIRGSQVHGVSNANGSFQTQVPNYPALFEILDRHQVRVRVEPTDQTNLFLAILNSWLPMILIIGIWLFFMRQVQGGGNRAMGFGKIRSRITNTEDNPIKFGDVQGIDESREELEEIVDFLKDPGKFERLGGEIPRGVLLMGEPGTGKTLLAKAIAGEAAVPFFSISGSDFVEMFVGVGASRVRDMFVQGKKHAPCIIFIDEIDAVGRSRGAGLGGGNDEREQTLNQLLVEMDGFEVNEGIIVIAATNRPDVLDQALLRPGRFDRHVVVPAPDIKGRENILKTHSKNIELDKEVSLNTIARGTPGFTGADLANLVNEAALWAARQDKETVGNEDFEHARDKVMMGAERRSLLISDEEKETTAYHEVGHALVAASIEEVDPIHKVSIIPRGRALGVTMLLPEEDRHSHNKRALLGQIAMTMGGRAAEQLVFNRYTTGASDDLKKATELARKMVCQWGMSDKLGPLTYVEDAGHVFLGRDLQQHKEFSNDSMRIIDEEVLEILSSSYERAKKILKKYRKALESLAKTLIEQETIDGDCVLQVMRENEPKAKKSTVKTNKQKTK</sequence>
<evidence type="ECO:0000256" key="8">
    <source>
        <dbReference type="ARBA" id="ARBA00022801"/>
    </source>
</evidence>
<dbReference type="GO" id="GO:0005524">
    <property type="term" value="F:ATP binding"/>
    <property type="evidence" value="ECO:0007669"/>
    <property type="project" value="UniProtKB-UniRule"/>
</dbReference>
<evidence type="ECO:0000256" key="5">
    <source>
        <dbReference type="ARBA" id="ARBA00022692"/>
    </source>
</evidence>
<dbReference type="EMBL" id="GU474883">
    <property type="protein sequence ID" value="ADI18179.1"/>
    <property type="molecule type" value="Genomic_DNA"/>
</dbReference>
<comment type="function">
    <text evidence="15">Acts as a processive, ATP-dependent zinc metallopeptidase for both cytoplasmic and membrane proteins. Plays a role in the quality control of integral membrane proteins.</text>
</comment>
<dbReference type="GO" id="GO:0016887">
    <property type="term" value="F:ATP hydrolysis activity"/>
    <property type="evidence" value="ECO:0007669"/>
    <property type="project" value="UniProtKB-UniRule"/>
</dbReference>
<dbReference type="InterPro" id="IPR041569">
    <property type="entry name" value="AAA_lid_3"/>
</dbReference>
<evidence type="ECO:0000256" key="14">
    <source>
        <dbReference type="ARBA" id="ARBA00061570"/>
    </source>
</evidence>
<dbReference type="EC" id="3.4.24.-" evidence="15"/>
<dbReference type="FunFam" id="1.20.58.760:FF:000001">
    <property type="entry name" value="ATP-dependent zinc metalloprotease FtsH"/>
    <property type="match status" value="1"/>
</dbReference>
<evidence type="ECO:0000256" key="16">
    <source>
        <dbReference type="RuleBase" id="RU003651"/>
    </source>
</evidence>
<feature type="coiled-coil region" evidence="17">
    <location>
        <begin position="549"/>
        <end position="576"/>
    </location>
</feature>
<dbReference type="Pfam" id="PF17862">
    <property type="entry name" value="AAA_lid_3"/>
    <property type="match status" value="1"/>
</dbReference>
<dbReference type="Pfam" id="PF00004">
    <property type="entry name" value="AAA"/>
    <property type="match status" value="1"/>
</dbReference>
<feature type="transmembrane region" description="Helical" evidence="15">
    <location>
        <begin position="99"/>
        <end position="121"/>
    </location>
</feature>
<evidence type="ECO:0000256" key="3">
    <source>
        <dbReference type="ARBA" id="ARBA00022475"/>
    </source>
</evidence>
<dbReference type="InterPro" id="IPR037219">
    <property type="entry name" value="Peptidase_M41-like"/>
</dbReference>
<keyword evidence="4 15" id="KW-0645">Protease</keyword>
<dbReference type="NCBIfam" id="TIGR01241">
    <property type="entry name" value="FtsH_fam"/>
    <property type="match status" value="1"/>
</dbReference>
<feature type="transmembrane region" description="Helical" evidence="15">
    <location>
        <begin position="6"/>
        <end position="25"/>
    </location>
</feature>
<evidence type="ECO:0000256" key="7">
    <source>
        <dbReference type="ARBA" id="ARBA00022741"/>
    </source>
</evidence>
<evidence type="ECO:0000313" key="19">
    <source>
        <dbReference type="EMBL" id="ADI18179.1"/>
    </source>
</evidence>
<keyword evidence="8 15" id="KW-0378">Hydrolase</keyword>
<feature type="binding site" evidence="15">
    <location>
        <position position="415"/>
    </location>
    <ligand>
        <name>Zn(2+)</name>
        <dbReference type="ChEBI" id="CHEBI:29105"/>
        <note>catalytic</note>
    </ligand>
</feature>
<dbReference type="InterPro" id="IPR005936">
    <property type="entry name" value="FtsH"/>
</dbReference>
<dbReference type="GO" id="GO:0005886">
    <property type="term" value="C:plasma membrane"/>
    <property type="evidence" value="ECO:0007669"/>
    <property type="project" value="UniProtKB-SubCell"/>
</dbReference>
<dbReference type="InterPro" id="IPR011546">
    <property type="entry name" value="Pept_M41_FtsH_extracell"/>
</dbReference>
<dbReference type="Gene3D" id="1.10.8.60">
    <property type="match status" value="1"/>
</dbReference>
<evidence type="ECO:0000256" key="11">
    <source>
        <dbReference type="ARBA" id="ARBA00022989"/>
    </source>
</evidence>
<evidence type="ECO:0000256" key="13">
    <source>
        <dbReference type="ARBA" id="ARBA00023136"/>
    </source>
</evidence>
<dbReference type="InterPro" id="IPR027417">
    <property type="entry name" value="P-loop_NTPase"/>
</dbReference>
<comment type="similarity">
    <text evidence="16">Belongs to the AAA ATPase family.</text>
</comment>
<dbReference type="GO" id="GO:0004176">
    <property type="term" value="F:ATP-dependent peptidase activity"/>
    <property type="evidence" value="ECO:0007669"/>
    <property type="project" value="InterPro"/>
</dbReference>
<evidence type="ECO:0000256" key="9">
    <source>
        <dbReference type="ARBA" id="ARBA00022833"/>
    </source>
</evidence>
<dbReference type="Gene3D" id="3.30.720.210">
    <property type="match status" value="1"/>
</dbReference>
<keyword evidence="9 15" id="KW-0862">Zinc</keyword>
<keyword evidence="6 15" id="KW-0479">Metal-binding</keyword>
<protein>
    <recommendedName>
        <fullName evidence="15">ATP-dependent zinc metalloprotease FtsH</fullName>
        <ecNumber evidence="15">3.4.24.-</ecNumber>
    </recommendedName>
</protein>
<keyword evidence="7 15" id="KW-0547">Nucleotide-binding</keyword>
<comment type="cofactor">
    <cofactor evidence="15">
        <name>Zn(2+)</name>
        <dbReference type="ChEBI" id="CHEBI:29105"/>
    </cofactor>
    <text evidence="15">Binds 1 zinc ion per subunit.</text>
</comment>
<evidence type="ECO:0000256" key="1">
    <source>
        <dbReference type="ARBA" id="ARBA00004370"/>
    </source>
</evidence>
<dbReference type="SUPFAM" id="SSF52540">
    <property type="entry name" value="P-loop containing nucleoside triphosphate hydrolases"/>
    <property type="match status" value="1"/>
</dbReference>
<dbReference type="Gene3D" id="3.40.50.300">
    <property type="entry name" value="P-loop containing nucleotide triphosphate hydrolases"/>
    <property type="match status" value="1"/>
</dbReference>
<dbReference type="Pfam" id="PF06480">
    <property type="entry name" value="FtsH_ext"/>
    <property type="match status" value="1"/>
</dbReference>
<dbReference type="MEROPS" id="M41.001"/>
<evidence type="ECO:0000256" key="10">
    <source>
        <dbReference type="ARBA" id="ARBA00022840"/>
    </source>
</evidence>
<dbReference type="PANTHER" id="PTHR23076:SF97">
    <property type="entry name" value="ATP-DEPENDENT ZINC METALLOPROTEASE YME1L1"/>
    <property type="match status" value="1"/>
</dbReference>
<feature type="domain" description="AAA+ ATPase" evidence="18">
    <location>
        <begin position="185"/>
        <end position="324"/>
    </location>
</feature>
<feature type="binding site" evidence="15">
    <location>
        <position position="491"/>
    </location>
    <ligand>
        <name>Zn(2+)</name>
        <dbReference type="ChEBI" id="CHEBI:29105"/>
        <note>catalytic</note>
    </ligand>
</feature>
<keyword evidence="12 15" id="KW-0482">Metalloprotease</keyword>
<comment type="subunit">
    <text evidence="15">Homohexamer.</text>
</comment>
<keyword evidence="10 15" id="KW-0067">ATP-binding</keyword>
<comment type="subcellular location">
    <subcellularLocation>
        <location evidence="15">Cell membrane</location>
        <topology evidence="15">Multi-pass membrane protein</topology>
        <orientation evidence="15">Cytoplasmic side</orientation>
    </subcellularLocation>
    <subcellularLocation>
        <location evidence="1">Membrane</location>
    </subcellularLocation>
</comment>
<evidence type="ECO:0000256" key="4">
    <source>
        <dbReference type="ARBA" id="ARBA00022670"/>
    </source>
</evidence>
<dbReference type="GO" id="GO:0008270">
    <property type="term" value="F:zinc ion binding"/>
    <property type="evidence" value="ECO:0007669"/>
    <property type="project" value="UniProtKB-UniRule"/>
</dbReference>
<dbReference type="InterPro" id="IPR000642">
    <property type="entry name" value="Peptidase_M41"/>
</dbReference>
<feature type="binding site" evidence="15">
    <location>
        <begin position="193"/>
        <end position="200"/>
    </location>
    <ligand>
        <name>ATP</name>
        <dbReference type="ChEBI" id="CHEBI:30616"/>
    </ligand>
</feature>
<dbReference type="HAMAP" id="MF_01458">
    <property type="entry name" value="FtsH"/>
    <property type="match status" value="1"/>
</dbReference>
<reference evidence="19" key="1">
    <citation type="journal article" date="2011" name="Environ. Microbiol.">
        <title>Time-series analyses of Monterey Bay coastal microbial picoplankton using a 'genome proxy' microarray.</title>
        <authorList>
            <person name="Rich V.I."/>
            <person name="Pham V.D."/>
            <person name="Eppley J."/>
            <person name="Shi Y."/>
            <person name="DeLong E.F."/>
        </authorList>
    </citation>
    <scope>NUCLEOTIDE SEQUENCE</scope>
</reference>
<dbReference type="FunFam" id="3.40.50.300:FF:000001">
    <property type="entry name" value="ATP-dependent zinc metalloprotease FtsH"/>
    <property type="match status" value="1"/>
</dbReference>
<organism evidence="19">
    <name type="scientific">uncultured delta proteobacterium HF0200_39N20</name>
    <dbReference type="NCBI Taxonomy" id="710833"/>
    <lineage>
        <taxon>Bacteria</taxon>
        <taxon>Deltaproteobacteria</taxon>
        <taxon>environmental samples</taxon>
    </lineage>
</organism>
<keyword evidence="11 15" id="KW-1133">Transmembrane helix</keyword>
<keyword evidence="13 15" id="KW-0472">Membrane</keyword>
<evidence type="ECO:0000256" key="12">
    <source>
        <dbReference type="ARBA" id="ARBA00023049"/>
    </source>
</evidence>
<feature type="active site" evidence="15">
    <location>
        <position position="416"/>
    </location>
</feature>
<comment type="similarity">
    <text evidence="14 15">In the central section; belongs to the AAA ATPase family.</text>
</comment>
<dbReference type="SUPFAM" id="SSF140990">
    <property type="entry name" value="FtsH protease domain-like"/>
    <property type="match status" value="1"/>
</dbReference>
<name>E0XUT8_9DELT</name>
<keyword evidence="17" id="KW-0175">Coiled coil</keyword>
<dbReference type="InterPro" id="IPR003593">
    <property type="entry name" value="AAA+_ATPase"/>
</dbReference>
<evidence type="ECO:0000256" key="6">
    <source>
        <dbReference type="ARBA" id="ARBA00022723"/>
    </source>
</evidence>
<evidence type="ECO:0000256" key="2">
    <source>
        <dbReference type="ARBA" id="ARBA00010044"/>
    </source>
</evidence>
<gene>
    <name evidence="15" type="primary">ftsH</name>
</gene>
<proteinExistence type="inferred from homology"/>
<dbReference type="FunFam" id="1.10.8.60:FF:000001">
    <property type="entry name" value="ATP-dependent zinc metalloprotease FtsH"/>
    <property type="match status" value="1"/>
</dbReference>
<dbReference type="InterPro" id="IPR003959">
    <property type="entry name" value="ATPase_AAA_core"/>
</dbReference>
<accession>E0XUT8</accession>
<dbReference type="InterPro" id="IPR003960">
    <property type="entry name" value="ATPase_AAA_CS"/>
</dbReference>
<dbReference type="Gene3D" id="1.20.58.760">
    <property type="entry name" value="Peptidase M41"/>
    <property type="match status" value="1"/>
</dbReference>
<dbReference type="GO" id="GO:0004222">
    <property type="term" value="F:metalloendopeptidase activity"/>
    <property type="evidence" value="ECO:0007669"/>
    <property type="project" value="InterPro"/>
</dbReference>
<evidence type="ECO:0000256" key="15">
    <source>
        <dbReference type="HAMAP-Rule" id="MF_01458"/>
    </source>
</evidence>
<dbReference type="CDD" id="cd19501">
    <property type="entry name" value="RecA-like_FtsH"/>
    <property type="match status" value="1"/>
</dbReference>
<dbReference type="GO" id="GO:0006508">
    <property type="term" value="P:proteolysis"/>
    <property type="evidence" value="ECO:0007669"/>
    <property type="project" value="UniProtKB-KW"/>
</dbReference>
<comment type="similarity">
    <text evidence="2 15">In the C-terminal section; belongs to the peptidase M41 family.</text>
</comment>
<dbReference type="Pfam" id="PF01434">
    <property type="entry name" value="Peptidase_M41"/>
    <property type="match status" value="1"/>
</dbReference>
<keyword evidence="5 15" id="KW-0812">Transmembrane</keyword>